<keyword evidence="2" id="KW-1185">Reference proteome</keyword>
<reference evidence="1" key="1">
    <citation type="submission" date="2020-05" db="EMBL/GenBank/DDBJ databases">
        <title>Phylogenomic resolution of chytrid fungi.</title>
        <authorList>
            <person name="Stajich J.E."/>
            <person name="Amses K."/>
            <person name="Simmons R."/>
            <person name="Seto K."/>
            <person name="Myers J."/>
            <person name="Bonds A."/>
            <person name="Quandt C.A."/>
            <person name="Barry K."/>
            <person name="Liu P."/>
            <person name="Grigoriev I."/>
            <person name="Longcore J.E."/>
            <person name="James T.Y."/>
        </authorList>
    </citation>
    <scope>NUCLEOTIDE SEQUENCE</scope>
    <source>
        <strain evidence="1">JEL0476</strain>
    </source>
</reference>
<evidence type="ECO:0000313" key="2">
    <source>
        <dbReference type="Proteomes" id="UP001211065"/>
    </source>
</evidence>
<organism evidence="1 2">
    <name type="scientific">Clydaea vesicula</name>
    <dbReference type="NCBI Taxonomy" id="447962"/>
    <lineage>
        <taxon>Eukaryota</taxon>
        <taxon>Fungi</taxon>
        <taxon>Fungi incertae sedis</taxon>
        <taxon>Chytridiomycota</taxon>
        <taxon>Chytridiomycota incertae sedis</taxon>
        <taxon>Chytridiomycetes</taxon>
        <taxon>Lobulomycetales</taxon>
        <taxon>Lobulomycetaceae</taxon>
        <taxon>Clydaea</taxon>
    </lineage>
</organism>
<comment type="caution">
    <text evidence="1">The sequence shown here is derived from an EMBL/GenBank/DDBJ whole genome shotgun (WGS) entry which is preliminary data.</text>
</comment>
<proteinExistence type="predicted"/>
<gene>
    <name evidence="1" type="ORF">HK099_006065</name>
</gene>
<protein>
    <submittedName>
        <fullName evidence="1">Uncharacterized protein</fullName>
    </submittedName>
</protein>
<dbReference type="AlphaFoldDB" id="A0AAD5U6D5"/>
<sequence>MKNIKLNFDMKILKQLDQHKIHISNKNSNTSLLDLANHLDQLIKEEFNISTVNFLVDYFKLGDEQFSGPLWHLNEYVITLLKNYVKDFEDEDFTNQLFFLCKEFMERQKKGYKISQYIDTTIGHQILIQLVANSFNGIFTLKNKKNKQNVLERLANFYSSQKLPEAVGHALIWILEQPRLIFAVSHSQKRVFHHPDLVEFCFEHMLTLLFPKSEKNSNAPKKKNLNSFQSNSLDFINQLLNEFNEFYILFQSLQKTETNSIFRKPQISINSFLYLLDVLKQTKSNFCNSTIENALIVDIYTTLRKCILEIQSIEINNSKEQFLKILNTFSNERDIWIRNELKAFIAGLFTLEYYKIQGNEQYEVWLMHLNAHPLETQEILDYLLQEAKKNSVTWKKNVSLVCYENKSDDYNRILRVTTVLFNTKIEYKDILNFVFPFFIAIKKEDQQKAFNFQIFLEVSCNDSDSCDTTEFCSLDDIAAEPIPCLWKSEFYLKNEEYFHHALPTLQYNFNNFKNNLVQTFNKNFNQFDKKVGINSHKYIKNANSTLHKQILPQYYIIKKDILKFYNHNAYPAFEFVRNSWIYRELFNMVEELDSHLHKFAKVIHK</sequence>
<accession>A0AAD5U6D5</accession>
<evidence type="ECO:0000313" key="1">
    <source>
        <dbReference type="EMBL" id="KAJ3225862.1"/>
    </source>
</evidence>
<name>A0AAD5U6D5_9FUNG</name>
<dbReference type="Proteomes" id="UP001211065">
    <property type="component" value="Unassembled WGS sequence"/>
</dbReference>
<dbReference type="EMBL" id="JADGJW010000050">
    <property type="protein sequence ID" value="KAJ3225862.1"/>
    <property type="molecule type" value="Genomic_DNA"/>
</dbReference>